<evidence type="ECO:0000313" key="2">
    <source>
        <dbReference type="EMBL" id="CAB4220556.1"/>
    </source>
</evidence>
<name>A0A6J5SZY4_9CAUD</name>
<reference evidence="2" key="1">
    <citation type="submission" date="2020-05" db="EMBL/GenBank/DDBJ databases">
        <authorList>
            <person name="Chiriac C."/>
            <person name="Salcher M."/>
            <person name="Ghai R."/>
            <person name="Kavagutti S V."/>
        </authorList>
    </citation>
    <scope>NUCLEOTIDE SEQUENCE</scope>
</reference>
<organism evidence="2">
    <name type="scientific">uncultured Caudovirales phage</name>
    <dbReference type="NCBI Taxonomy" id="2100421"/>
    <lineage>
        <taxon>Viruses</taxon>
        <taxon>Duplodnaviria</taxon>
        <taxon>Heunggongvirae</taxon>
        <taxon>Uroviricota</taxon>
        <taxon>Caudoviricetes</taxon>
        <taxon>Peduoviridae</taxon>
        <taxon>Maltschvirus</taxon>
        <taxon>Maltschvirus maltsch</taxon>
    </lineage>
</organism>
<protein>
    <submittedName>
        <fullName evidence="2">Uncharacterized protein</fullName>
    </submittedName>
</protein>
<proteinExistence type="predicted"/>
<dbReference type="EMBL" id="LR797503">
    <property type="protein sequence ID" value="CAB4220556.1"/>
    <property type="molecule type" value="Genomic_DNA"/>
</dbReference>
<evidence type="ECO:0000256" key="1">
    <source>
        <dbReference type="SAM" id="MobiDB-lite"/>
    </source>
</evidence>
<accession>A0A6J5SZY4</accession>
<gene>
    <name evidence="2" type="ORF">UFOVP1636_3</name>
</gene>
<feature type="region of interest" description="Disordered" evidence="1">
    <location>
        <begin position="25"/>
        <end position="61"/>
    </location>
</feature>
<sequence length="61" mass="6702">MSTNGISTHTPKSERRDLKLAVAETKRQAGGNTAKPYYRPYNVYTPPGTVSPAEGHPWTKS</sequence>